<dbReference type="AlphaFoldDB" id="A0A3M7PNN7"/>
<feature type="transmembrane region" description="Helical" evidence="1">
    <location>
        <begin position="7"/>
        <end position="30"/>
    </location>
</feature>
<evidence type="ECO:0000313" key="2">
    <source>
        <dbReference type="EMBL" id="RNA00737.1"/>
    </source>
</evidence>
<dbReference type="EMBL" id="REGN01009622">
    <property type="protein sequence ID" value="RNA00737.1"/>
    <property type="molecule type" value="Genomic_DNA"/>
</dbReference>
<evidence type="ECO:0000256" key="1">
    <source>
        <dbReference type="SAM" id="Phobius"/>
    </source>
</evidence>
<keyword evidence="1" id="KW-0472">Membrane</keyword>
<keyword evidence="1" id="KW-1133">Transmembrane helix</keyword>
<organism evidence="2 3">
    <name type="scientific">Brachionus plicatilis</name>
    <name type="common">Marine rotifer</name>
    <name type="synonym">Brachionus muelleri</name>
    <dbReference type="NCBI Taxonomy" id="10195"/>
    <lineage>
        <taxon>Eukaryota</taxon>
        <taxon>Metazoa</taxon>
        <taxon>Spiralia</taxon>
        <taxon>Gnathifera</taxon>
        <taxon>Rotifera</taxon>
        <taxon>Eurotatoria</taxon>
        <taxon>Monogononta</taxon>
        <taxon>Pseudotrocha</taxon>
        <taxon>Ploima</taxon>
        <taxon>Brachionidae</taxon>
        <taxon>Brachionus</taxon>
    </lineage>
</organism>
<feature type="transmembrane region" description="Helical" evidence="1">
    <location>
        <begin position="36"/>
        <end position="59"/>
    </location>
</feature>
<evidence type="ECO:0000313" key="3">
    <source>
        <dbReference type="Proteomes" id="UP000276133"/>
    </source>
</evidence>
<gene>
    <name evidence="2" type="ORF">BpHYR1_047510</name>
</gene>
<keyword evidence="3" id="KW-1185">Reference proteome</keyword>
<keyword evidence="1" id="KW-0812">Transmembrane</keyword>
<accession>A0A3M7PNN7</accession>
<sequence>MGIFFSCISLAFILLVFGACLVMALTSGLFSLLPRLLFFCTIFGLLLAFGLTGDFATLAPMLSRSLSKRGFFVTTDFGSGFFWTGCGGAAISLIGGGGGFTTVGT</sequence>
<proteinExistence type="predicted"/>
<name>A0A3M7PNN7_BRAPC</name>
<reference evidence="2 3" key="1">
    <citation type="journal article" date="2018" name="Sci. Rep.">
        <title>Genomic signatures of local adaptation to the degree of environmental predictability in rotifers.</title>
        <authorList>
            <person name="Franch-Gras L."/>
            <person name="Hahn C."/>
            <person name="Garcia-Roger E.M."/>
            <person name="Carmona M.J."/>
            <person name="Serra M."/>
            <person name="Gomez A."/>
        </authorList>
    </citation>
    <scope>NUCLEOTIDE SEQUENCE [LARGE SCALE GENOMIC DNA]</scope>
    <source>
        <strain evidence="2">HYR1</strain>
    </source>
</reference>
<dbReference type="Proteomes" id="UP000276133">
    <property type="component" value="Unassembled WGS sequence"/>
</dbReference>
<protein>
    <submittedName>
        <fullName evidence="2">Uncharacterized protein</fullName>
    </submittedName>
</protein>
<comment type="caution">
    <text evidence="2">The sequence shown here is derived from an EMBL/GenBank/DDBJ whole genome shotgun (WGS) entry which is preliminary data.</text>
</comment>